<evidence type="ECO:0000256" key="1">
    <source>
        <dbReference type="PROSITE-ProRule" id="PRU00169"/>
    </source>
</evidence>
<accession>A0A9Q9T3M5</accession>
<keyword evidence="2" id="KW-0472">Membrane</keyword>
<comment type="caution">
    <text evidence="1">Lacks conserved residue(s) required for the propagation of feature annotation.</text>
</comment>
<dbReference type="KEGG" id="cpoi:OE229_17295"/>
<evidence type="ECO:0000256" key="2">
    <source>
        <dbReference type="SAM" id="Phobius"/>
    </source>
</evidence>
<gene>
    <name evidence="4" type="ORF">OE229_17295</name>
</gene>
<dbReference type="AlphaFoldDB" id="A0A9Q9T3M5"/>
<dbReference type="EMBL" id="CP106879">
    <property type="protein sequence ID" value="UYC80841.1"/>
    <property type="molecule type" value="Genomic_DNA"/>
</dbReference>
<proteinExistence type="predicted"/>
<name>A0A9Q9T3M5_9MICO</name>
<organism evidence="4 5">
    <name type="scientific">Curtobacterium poinsettiae</name>
    <dbReference type="NCBI Taxonomy" id="159612"/>
    <lineage>
        <taxon>Bacteria</taxon>
        <taxon>Bacillati</taxon>
        <taxon>Actinomycetota</taxon>
        <taxon>Actinomycetes</taxon>
        <taxon>Micrococcales</taxon>
        <taxon>Microbacteriaceae</taxon>
        <taxon>Curtobacterium</taxon>
    </lineage>
</organism>
<evidence type="ECO:0000313" key="4">
    <source>
        <dbReference type="EMBL" id="UYC80841.1"/>
    </source>
</evidence>
<evidence type="ECO:0000259" key="3">
    <source>
        <dbReference type="PROSITE" id="PS50110"/>
    </source>
</evidence>
<dbReference type="GO" id="GO:0000160">
    <property type="term" value="P:phosphorelay signal transduction system"/>
    <property type="evidence" value="ECO:0007669"/>
    <property type="project" value="InterPro"/>
</dbReference>
<evidence type="ECO:0000313" key="5">
    <source>
        <dbReference type="Proteomes" id="UP001062223"/>
    </source>
</evidence>
<dbReference type="RefSeq" id="WP_181437979.1">
    <property type="nucleotide sequence ID" value="NZ_CP106879.1"/>
</dbReference>
<sequence length="201" mass="21156">MSSEVVSLILGVLIIVVVGAITWGAVARGRAGDLKISVAKLLDVQVTVGAETREAVSEDVRAAAAERGQTLDTAAVKLPASVRLGRILWVDDHPDNSVHESIALERLGLAITKTTHASGAMEYLKSLRYDVVITNWSRQDGTPVSEFIRHVGTLHPGATVIVYTTLTQVAAGDASRSGADLVTADPHELLASVLARLSSSS</sequence>
<dbReference type="SUPFAM" id="SSF52172">
    <property type="entry name" value="CheY-like"/>
    <property type="match status" value="1"/>
</dbReference>
<feature type="transmembrane region" description="Helical" evidence="2">
    <location>
        <begin position="6"/>
        <end position="26"/>
    </location>
</feature>
<keyword evidence="2" id="KW-0812">Transmembrane</keyword>
<reference evidence="4" key="1">
    <citation type="submission" date="2022-09" db="EMBL/GenBank/DDBJ databases">
        <title>Taxonomy of Curtobacterium flaccumfaciens.</title>
        <authorList>
            <person name="Osdaghi E."/>
            <person name="Taghavi S.M."/>
            <person name="Hamidizade M."/>
            <person name="Abachi H."/>
            <person name="Fazliarab A."/>
            <person name="Baeyen S."/>
            <person name="Portier P."/>
            <person name="Van Vaerenbergh J."/>
            <person name="Jacques M.-A."/>
        </authorList>
    </citation>
    <scope>NUCLEOTIDE SEQUENCE</scope>
    <source>
        <strain evidence="4">AGQB46</strain>
    </source>
</reference>
<keyword evidence="2" id="KW-1133">Transmembrane helix</keyword>
<dbReference type="PROSITE" id="PS50110">
    <property type="entry name" value="RESPONSE_REGULATORY"/>
    <property type="match status" value="1"/>
</dbReference>
<protein>
    <submittedName>
        <fullName evidence="4">Response regulator</fullName>
    </submittedName>
</protein>
<dbReference type="InterPro" id="IPR011006">
    <property type="entry name" value="CheY-like_superfamily"/>
</dbReference>
<dbReference type="Proteomes" id="UP001062223">
    <property type="component" value="Chromosome"/>
</dbReference>
<dbReference type="Gene3D" id="3.40.50.2300">
    <property type="match status" value="1"/>
</dbReference>
<dbReference type="InterPro" id="IPR001789">
    <property type="entry name" value="Sig_transdc_resp-reg_receiver"/>
</dbReference>
<feature type="domain" description="Response regulatory" evidence="3">
    <location>
        <begin position="86"/>
        <end position="197"/>
    </location>
</feature>